<dbReference type="InterPro" id="IPR000515">
    <property type="entry name" value="MetI-like"/>
</dbReference>
<dbReference type="Gene3D" id="1.10.3720.10">
    <property type="entry name" value="MetI-like"/>
    <property type="match status" value="1"/>
</dbReference>
<gene>
    <name evidence="11" type="primary">gsiD_3</name>
    <name evidence="11" type="ORF">OCH7691_03084</name>
</gene>
<evidence type="ECO:0000256" key="1">
    <source>
        <dbReference type="ARBA" id="ARBA00004651"/>
    </source>
</evidence>
<evidence type="ECO:0000256" key="4">
    <source>
        <dbReference type="ARBA" id="ARBA00022692"/>
    </source>
</evidence>
<feature type="transmembrane region" description="Helical" evidence="9">
    <location>
        <begin position="186"/>
        <end position="210"/>
    </location>
</feature>
<evidence type="ECO:0000259" key="10">
    <source>
        <dbReference type="PROSITE" id="PS50928"/>
    </source>
</evidence>
<name>A0A1Y5TLJ0_9PROT</name>
<feature type="domain" description="ABC transmembrane type-1" evidence="10">
    <location>
        <begin position="65"/>
        <end position="253"/>
    </location>
</feature>
<evidence type="ECO:0000256" key="9">
    <source>
        <dbReference type="RuleBase" id="RU363032"/>
    </source>
</evidence>
<dbReference type="CDD" id="cd06261">
    <property type="entry name" value="TM_PBP2"/>
    <property type="match status" value="1"/>
</dbReference>
<dbReference type="PROSITE" id="PS50928">
    <property type="entry name" value="ABC_TM1"/>
    <property type="match status" value="1"/>
</dbReference>
<keyword evidence="2 9" id="KW-0813">Transport</keyword>
<keyword evidence="3" id="KW-1003">Cell membrane</keyword>
<comment type="similarity">
    <text evidence="9">Belongs to the binding-protein-dependent transport system permease family.</text>
</comment>
<dbReference type="GO" id="GO:0055085">
    <property type="term" value="P:transmembrane transport"/>
    <property type="evidence" value="ECO:0007669"/>
    <property type="project" value="InterPro"/>
</dbReference>
<dbReference type="InParanoid" id="A0A1Y5TLJ0"/>
<keyword evidence="6" id="KW-0653">Protein transport</keyword>
<dbReference type="Pfam" id="PF00528">
    <property type="entry name" value="BPD_transp_1"/>
    <property type="match status" value="1"/>
</dbReference>
<evidence type="ECO:0000256" key="6">
    <source>
        <dbReference type="ARBA" id="ARBA00022927"/>
    </source>
</evidence>
<feature type="transmembrane region" description="Helical" evidence="9">
    <location>
        <begin position="231"/>
        <end position="252"/>
    </location>
</feature>
<feature type="transmembrane region" description="Helical" evidence="9">
    <location>
        <begin position="114"/>
        <end position="140"/>
    </location>
</feature>
<dbReference type="PANTHER" id="PTHR43386:SF1">
    <property type="entry name" value="D,D-DIPEPTIDE TRANSPORT SYSTEM PERMEASE PROTEIN DDPC-RELATED"/>
    <property type="match status" value="1"/>
</dbReference>
<accession>A0A1Y5TLJ0</accession>
<keyword evidence="4 9" id="KW-0812">Transmembrane</keyword>
<evidence type="ECO:0000256" key="3">
    <source>
        <dbReference type="ARBA" id="ARBA00022475"/>
    </source>
</evidence>
<dbReference type="EMBL" id="FWFR01000002">
    <property type="protein sequence ID" value="SLN66699.1"/>
    <property type="molecule type" value="Genomic_DNA"/>
</dbReference>
<evidence type="ECO:0000313" key="11">
    <source>
        <dbReference type="EMBL" id="SLN66699.1"/>
    </source>
</evidence>
<dbReference type="GO" id="GO:0015031">
    <property type="term" value="P:protein transport"/>
    <property type="evidence" value="ECO:0007669"/>
    <property type="project" value="UniProtKB-KW"/>
</dbReference>
<dbReference type="InterPro" id="IPR050366">
    <property type="entry name" value="BP-dependent_transpt_permease"/>
</dbReference>
<keyword evidence="7 9" id="KW-1133">Transmembrane helix</keyword>
<dbReference type="PANTHER" id="PTHR43386">
    <property type="entry name" value="OLIGOPEPTIDE TRANSPORT SYSTEM PERMEASE PROTEIN APPC"/>
    <property type="match status" value="1"/>
</dbReference>
<evidence type="ECO:0000256" key="7">
    <source>
        <dbReference type="ARBA" id="ARBA00022989"/>
    </source>
</evidence>
<evidence type="ECO:0000256" key="2">
    <source>
        <dbReference type="ARBA" id="ARBA00022448"/>
    </source>
</evidence>
<sequence>MHSWRIGVGAVLLGLITVMAIAAPLLAPFDPMAISGPPLLPPDASYLLGTDMLGRDVLSGMIHGARVSLIVGLVSALCSAGIGITVGAIAGYFGGAIDRALVRFTEFFQVIPSFMFVILLVAILTPSLLSITLAISVVIWPPVARLVRSEFLTLKTREFVEAARSLGLSHGSVIVREILPNAMPPVLAVGSLMVATAILTEASLSFLGLADPNMTSWGYMIGSARPVFRHAWWLSVFPGLLLFLTVLSITLLSEGLGDKSNPSLRGQAGH</sequence>
<dbReference type="RefSeq" id="WP_085884390.1">
    <property type="nucleotide sequence ID" value="NZ_FWFR01000002.1"/>
</dbReference>
<reference evidence="11 12" key="1">
    <citation type="submission" date="2017-03" db="EMBL/GenBank/DDBJ databases">
        <authorList>
            <person name="Afonso C.L."/>
            <person name="Miller P.J."/>
            <person name="Scott M.A."/>
            <person name="Spackman E."/>
            <person name="Goraichik I."/>
            <person name="Dimitrov K.M."/>
            <person name="Suarez D.L."/>
            <person name="Swayne D.E."/>
        </authorList>
    </citation>
    <scope>NUCLEOTIDE SEQUENCE [LARGE SCALE GENOMIC DNA]</scope>
    <source>
        <strain evidence="11 12">CECT 7691</strain>
    </source>
</reference>
<dbReference type="GO" id="GO:0015833">
    <property type="term" value="P:peptide transport"/>
    <property type="evidence" value="ECO:0007669"/>
    <property type="project" value="UniProtKB-KW"/>
</dbReference>
<dbReference type="GO" id="GO:0005886">
    <property type="term" value="C:plasma membrane"/>
    <property type="evidence" value="ECO:0007669"/>
    <property type="project" value="UniProtKB-SubCell"/>
</dbReference>
<dbReference type="OrthoDB" id="9766870at2"/>
<keyword evidence="12" id="KW-1185">Reference proteome</keyword>
<comment type="subcellular location">
    <subcellularLocation>
        <location evidence="1 9">Cell membrane</location>
        <topology evidence="1 9">Multi-pass membrane protein</topology>
    </subcellularLocation>
</comment>
<dbReference type="SUPFAM" id="SSF161098">
    <property type="entry name" value="MetI-like"/>
    <property type="match status" value="1"/>
</dbReference>
<evidence type="ECO:0000256" key="8">
    <source>
        <dbReference type="ARBA" id="ARBA00023136"/>
    </source>
</evidence>
<organism evidence="11 12">
    <name type="scientific">Oceanibacterium hippocampi</name>
    <dbReference type="NCBI Taxonomy" id="745714"/>
    <lineage>
        <taxon>Bacteria</taxon>
        <taxon>Pseudomonadati</taxon>
        <taxon>Pseudomonadota</taxon>
        <taxon>Alphaproteobacteria</taxon>
        <taxon>Sneathiellales</taxon>
        <taxon>Sneathiellaceae</taxon>
        <taxon>Oceanibacterium</taxon>
    </lineage>
</organism>
<proteinExistence type="inferred from homology"/>
<dbReference type="Proteomes" id="UP000193200">
    <property type="component" value="Unassembled WGS sequence"/>
</dbReference>
<keyword evidence="8 9" id="KW-0472">Membrane</keyword>
<keyword evidence="5" id="KW-0571">Peptide transport</keyword>
<protein>
    <submittedName>
        <fullName evidence="11">Glutathione transport system permease protein GsiD</fullName>
    </submittedName>
</protein>
<dbReference type="InterPro" id="IPR035906">
    <property type="entry name" value="MetI-like_sf"/>
</dbReference>
<dbReference type="AlphaFoldDB" id="A0A1Y5TLJ0"/>
<evidence type="ECO:0000313" key="12">
    <source>
        <dbReference type="Proteomes" id="UP000193200"/>
    </source>
</evidence>
<evidence type="ECO:0000256" key="5">
    <source>
        <dbReference type="ARBA" id="ARBA00022856"/>
    </source>
</evidence>
<feature type="transmembrane region" description="Helical" evidence="9">
    <location>
        <begin position="67"/>
        <end position="93"/>
    </location>
</feature>